<evidence type="ECO:0000256" key="4">
    <source>
        <dbReference type="ARBA" id="ARBA00023136"/>
    </source>
</evidence>
<evidence type="ECO:0000256" key="2">
    <source>
        <dbReference type="ARBA" id="ARBA00022448"/>
    </source>
</evidence>
<evidence type="ECO:0000259" key="6">
    <source>
        <dbReference type="Pfam" id="PF01217"/>
    </source>
</evidence>
<dbReference type="OrthoDB" id="10261046at2759"/>
<evidence type="ECO:0000256" key="1">
    <source>
        <dbReference type="ARBA" id="ARBA00004308"/>
    </source>
</evidence>
<dbReference type="Proteomes" id="UP000054845">
    <property type="component" value="Unassembled WGS sequence"/>
</dbReference>
<dbReference type="EMBL" id="CCYA01000223">
    <property type="protein sequence ID" value="CEG19336.1"/>
    <property type="molecule type" value="Genomic_DNA"/>
</dbReference>
<accession>A0A0P1A444</accession>
<dbReference type="GO" id="GO:0015031">
    <property type="term" value="P:protein transport"/>
    <property type="evidence" value="ECO:0007669"/>
    <property type="project" value="UniProtKB-KW"/>
</dbReference>
<keyword evidence="2" id="KW-0813">Transport</keyword>
<dbReference type="Pfam" id="PF01217">
    <property type="entry name" value="Clat_adaptor_s"/>
    <property type="match status" value="1"/>
</dbReference>
<keyword evidence="8" id="KW-1185">Reference proteome</keyword>
<evidence type="ECO:0000256" key="5">
    <source>
        <dbReference type="SAM" id="MobiDB-lite"/>
    </source>
</evidence>
<protein>
    <submittedName>
        <fullName evidence="7">Clathrin adaptor complex, small subunit</fullName>
    </submittedName>
</protein>
<feature type="domain" description="AP complex mu/sigma subunit" evidence="6">
    <location>
        <begin position="144"/>
        <end position="178"/>
    </location>
</feature>
<reference evidence="7 8" key="1">
    <citation type="submission" date="2014-09" db="EMBL/GenBank/DDBJ databases">
        <authorList>
            <person name="Magalhaes I.L.F."/>
            <person name="Oliveira U."/>
            <person name="Santos F.R."/>
            <person name="Vidigal T.H.D.A."/>
            <person name="Brescovit A.D."/>
            <person name="Santos A.J."/>
        </authorList>
    </citation>
    <scope>NUCLEOTIDE SEQUENCE [LARGE SCALE GENOMIC DNA]</scope>
</reference>
<evidence type="ECO:0000256" key="3">
    <source>
        <dbReference type="ARBA" id="ARBA00022927"/>
    </source>
</evidence>
<name>A0A0P1A444_9BASI</name>
<evidence type="ECO:0000313" key="8">
    <source>
        <dbReference type="Proteomes" id="UP000054845"/>
    </source>
</evidence>
<dbReference type="AlphaFoldDB" id="A0A0P1A444"/>
<evidence type="ECO:0000313" key="7">
    <source>
        <dbReference type="EMBL" id="CEG19336.1"/>
    </source>
</evidence>
<feature type="region of interest" description="Disordered" evidence="5">
    <location>
        <begin position="47"/>
        <end position="67"/>
    </location>
</feature>
<organism evidence="7 8">
    <name type="scientific">Ceraceosorus bombacis</name>
    <dbReference type="NCBI Taxonomy" id="401625"/>
    <lineage>
        <taxon>Eukaryota</taxon>
        <taxon>Fungi</taxon>
        <taxon>Dikarya</taxon>
        <taxon>Basidiomycota</taxon>
        <taxon>Ustilaginomycotina</taxon>
        <taxon>Exobasidiomycetes</taxon>
        <taxon>Ceraceosorales</taxon>
        <taxon>Ceraceosoraceae</taxon>
        <taxon>Ceraceosorus</taxon>
    </lineage>
</organism>
<feature type="compositionally biased region" description="Low complexity" evidence="5">
    <location>
        <begin position="50"/>
        <end position="67"/>
    </location>
</feature>
<sequence>MAIHALLIFNNKGQPRLVSIYAPLSTQIQVALVSRIKTRIFDRPSSLSVGAGRSNRARASTSSASGTLTNAELGTEEYAESNFLDGSEFAPVFLYASGSKGKARRKEEADDGAAAAAAEMGDHIGATKGRVEGDQEEEEQERLGRGWKIVWRNYATLYFACIVDESESPLGILDLIQVRLVC</sequence>
<proteinExistence type="predicted"/>
<dbReference type="InterPro" id="IPR016635">
    <property type="entry name" value="AP_complex_ssu"/>
</dbReference>
<keyword evidence="3" id="KW-0653">Protein transport</keyword>
<dbReference type="GO" id="GO:0012505">
    <property type="term" value="C:endomembrane system"/>
    <property type="evidence" value="ECO:0007669"/>
    <property type="project" value="UniProtKB-SubCell"/>
</dbReference>
<dbReference type="STRING" id="401625.A0A0P1A444"/>
<dbReference type="PANTHER" id="PTHR11753">
    <property type="entry name" value="ADAPTOR COMPLEXES SMALL SUBUNIT FAMILY"/>
    <property type="match status" value="1"/>
</dbReference>
<dbReference type="Gene3D" id="3.30.450.60">
    <property type="match status" value="1"/>
</dbReference>
<keyword evidence="4" id="KW-0472">Membrane</keyword>
<comment type="subcellular location">
    <subcellularLocation>
        <location evidence="1">Endomembrane system</location>
    </subcellularLocation>
</comment>
<dbReference type="InterPro" id="IPR022775">
    <property type="entry name" value="AP_mu_sigma_su"/>
</dbReference>